<evidence type="ECO:0000256" key="2">
    <source>
        <dbReference type="ARBA" id="ARBA00023080"/>
    </source>
</evidence>
<keyword evidence="1" id="KW-0378">Hydrolase</keyword>
<dbReference type="InterPro" id="IPR033704">
    <property type="entry name" value="dUTPase_trimeric"/>
</dbReference>
<dbReference type="PANTHER" id="PTHR42680:SF3">
    <property type="entry name" value="DCTP DEAMINASE"/>
    <property type="match status" value="1"/>
</dbReference>
<proteinExistence type="predicted"/>
<dbReference type="EMBL" id="LGTK01000018">
    <property type="protein sequence ID" value="KPH76064.1"/>
    <property type="molecule type" value="Genomic_DNA"/>
</dbReference>
<sequence>MLLSDRDLRKMAIDHELVSPFIEQNCEGATINLTLDSQVKKQKSSSAHIIVNKISDSDYETIDINEVDFFLKPNQSILVQSYEYFKIPKNMAGIVFERHSIKLKGLVVSPASYMNPGYEGRLSFLLTNHSNGSIQLVSGVQFCQLAITTMTSDAEFPYIKQDAKYMGSEEVQVSKLHLDREIQNYFKEYSVREVTSKEASQMGSRLMDSIKSNAKKYAKIIKSNVGEYNGESSTT</sequence>
<dbReference type="Gene3D" id="2.70.40.10">
    <property type="match status" value="1"/>
</dbReference>
<keyword evidence="4" id="KW-1185">Reference proteome</keyword>
<dbReference type="Pfam" id="PF22769">
    <property type="entry name" value="DCD"/>
    <property type="match status" value="1"/>
</dbReference>
<evidence type="ECO:0000313" key="3">
    <source>
        <dbReference type="EMBL" id="KPH76064.1"/>
    </source>
</evidence>
<keyword evidence="2" id="KW-0546">Nucleotide metabolism</keyword>
<dbReference type="CDD" id="cd07557">
    <property type="entry name" value="trimeric_dUTPase"/>
    <property type="match status" value="1"/>
</dbReference>
<gene>
    <name evidence="3" type="ORF">AFL42_07080</name>
</gene>
<accession>A0ABR5MK42</accession>
<reference evidence="3 4" key="1">
    <citation type="submission" date="2015-07" db="EMBL/GenBank/DDBJ databases">
        <title>High-quality draft genome sequence of Oceanobacillus caeni HM6, a bacillus isolated from a human feces.</title>
        <authorList>
            <person name="Kumar J."/>
            <person name="Verma M.K."/>
            <person name="Pandey R."/>
            <person name="Bhambi M."/>
            <person name="Chauhan N."/>
        </authorList>
    </citation>
    <scope>NUCLEOTIDE SEQUENCE [LARGE SCALE GENOMIC DNA]</scope>
    <source>
        <strain evidence="3 4">HM6</strain>
    </source>
</reference>
<dbReference type="Proteomes" id="UP000037854">
    <property type="component" value="Unassembled WGS sequence"/>
</dbReference>
<organism evidence="3 4">
    <name type="scientific">Oceanobacillus caeni</name>
    <dbReference type="NCBI Taxonomy" id="405946"/>
    <lineage>
        <taxon>Bacteria</taxon>
        <taxon>Bacillati</taxon>
        <taxon>Bacillota</taxon>
        <taxon>Bacilli</taxon>
        <taxon>Bacillales</taxon>
        <taxon>Bacillaceae</taxon>
        <taxon>Oceanobacillus</taxon>
    </lineage>
</organism>
<dbReference type="SUPFAM" id="SSF51283">
    <property type="entry name" value="dUTPase-like"/>
    <property type="match status" value="1"/>
</dbReference>
<name>A0ABR5MK42_9BACI</name>
<comment type="caution">
    <text evidence="3">The sequence shown here is derived from an EMBL/GenBank/DDBJ whole genome shotgun (WGS) entry which is preliminary data.</text>
</comment>
<dbReference type="PANTHER" id="PTHR42680">
    <property type="entry name" value="DCTP DEAMINASE"/>
    <property type="match status" value="1"/>
</dbReference>
<dbReference type="RefSeq" id="WP_060668204.1">
    <property type="nucleotide sequence ID" value="NZ_LGTK01000018.1"/>
</dbReference>
<evidence type="ECO:0000256" key="1">
    <source>
        <dbReference type="ARBA" id="ARBA00022801"/>
    </source>
</evidence>
<protein>
    <recommendedName>
        <fullName evidence="5">dUTPase-like domain-containing protein</fullName>
    </recommendedName>
</protein>
<dbReference type="InterPro" id="IPR011962">
    <property type="entry name" value="dCTP_deaminase"/>
</dbReference>
<dbReference type="NCBIfam" id="TIGR02274">
    <property type="entry name" value="dCTP_deam"/>
    <property type="match status" value="1"/>
</dbReference>
<evidence type="ECO:0000313" key="4">
    <source>
        <dbReference type="Proteomes" id="UP000037854"/>
    </source>
</evidence>
<dbReference type="InterPro" id="IPR036157">
    <property type="entry name" value="dUTPase-like_sf"/>
</dbReference>
<evidence type="ECO:0008006" key="5">
    <source>
        <dbReference type="Google" id="ProtNLM"/>
    </source>
</evidence>